<feature type="coiled-coil region" evidence="1">
    <location>
        <begin position="220"/>
        <end position="247"/>
    </location>
</feature>
<evidence type="ECO:0000313" key="4">
    <source>
        <dbReference type="EMBL" id="TWT50417.1"/>
    </source>
</evidence>
<feature type="transmembrane region" description="Helical" evidence="2">
    <location>
        <begin position="12"/>
        <end position="33"/>
    </location>
</feature>
<evidence type="ECO:0000259" key="3">
    <source>
        <dbReference type="Pfam" id="PF02470"/>
    </source>
</evidence>
<evidence type="ECO:0000313" key="5">
    <source>
        <dbReference type="Proteomes" id="UP000316598"/>
    </source>
</evidence>
<keyword evidence="1" id="KW-0175">Coiled coil</keyword>
<keyword evidence="2" id="KW-0812">Transmembrane</keyword>
<dbReference type="PANTHER" id="PTHR33371">
    <property type="entry name" value="INTERMEMBRANE PHOSPHOLIPID TRANSPORT SYSTEM BINDING PROTEIN MLAD-RELATED"/>
    <property type="match status" value="1"/>
</dbReference>
<dbReference type="Proteomes" id="UP000316598">
    <property type="component" value="Unassembled WGS sequence"/>
</dbReference>
<protein>
    <recommendedName>
        <fullName evidence="3">Mce/MlaD domain-containing protein</fullName>
    </recommendedName>
</protein>
<dbReference type="PANTHER" id="PTHR33371:SF4">
    <property type="entry name" value="INTERMEMBRANE PHOSPHOLIPID TRANSPORT SYSTEM BINDING PROTEIN MLAD"/>
    <property type="match status" value="1"/>
</dbReference>
<feature type="domain" description="Mce/MlaD" evidence="3">
    <location>
        <begin position="45"/>
        <end position="106"/>
    </location>
</feature>
<name>A0A5C5WIL7_9BACT</name>
<dbReference type="Pfam" id="PF02470">
    <property type="entry name" value="MlaD"/>
    <property type="match status" value="1"/>
</dbReference>
<dbReference type="RefSeq" id="WP_146515648.1">
    <property type="nucleotide sequence ID" value="NZ_SJPI01000002.1"/>
</dbReference>
<reference evidence="4 5" key="1">
    <citation type="submission" date="2019-02" db="EMBL/GenBank/DDBJ databases">
        <title>Deep-cultivation of Planctomycetes and their phenomic and genomic characterization uncovers novel biology.</title>
        <authorList>
            <person name="Wiegand S."/>
            <person name="Jogler M."/>
            <person name="Boedeker C."/>
            <person name="Pinto D."/>
            <person name="Vollmers J."/>
            <person name="Rivas-Marin E."/>
            <person name="Kohn T."/>
            <person name="Peeters S.H."/>
            <person name="Heuer A."/>
            <person name="Rast P."/>
            <person name="Oberbeckmann S."/>
            <person name="Bunk B."/>
            <person name="Jeske O."/>
            <person name="Meyerdierks A."/>
            <person name="Storesund J.E."/>
            <person name="Kallscheuer N."/>
            <person name="Luecker S."/>
            <person name="Lage O.M."/>
            <person name="Pohl T."/>
            <person name="Merkel B.J."/>
            <person name="Hornburger P."/>
            <person name="Mueller R.-W."/>
            <person name="Bruemmer F."/>
            <person name="Labrenz M."/>
            <person name="Spormann A.M."/>
            <person name="Op Den Camp H."/>
            <person name="Overmann J."/>
            <person name="Amann R."/>
            <person name="Jetten M.S.M."/>
            <person name="Mascher T."/>
            <person name="Medema M.H."/>
            <person name="Devos D.P."/>
            <person name="Kaster A.-K."/>
            <person name="Ovreas L."/>
            <person name="Rohde M."/>
            <person name="Galperin M.Y."/>
            <person name="Jogler C."/>
        </authorList>
    </citation>
    <scope>NUCLEOTIDE SEQUENCE [LARGE SCALE GENOMIC DNA]</scope>
    <source>
        <strain evidence="4 5">Pla22</strain>
    </source>
</reference>
<evidence type="ECO:0000256" key="1">
    <source>
        <dbReference type="SAM" id="Coils"/>
    </source>
</evidence>
<keyword evidence="5" id="KW-1185">Reference proteome</keyword>
<comment type="caution">
    <text evidence="4">The sequence shown here is derived from an EMBL/GenBank/DDBJ whole genome shotgun (WGS) entry which is preliminary data.</text>
</comment>
<accession>A0A5C5WIL7</accession>
<sequence>MNEPYRLRYANQIVGLFLLVLLLFLVLIAGLFLRAGDLFVKQDKYWIEMAQDQVKDLHRGAEVQILGDRAGQVEDISYIDGSNMIRVELAIDPKMSPQISEDSIVTQERKYGLGTPILVIRRGKAAGSLEPLQPGNQLLHVQSDADRIDQMAREVESVADSVRMIQQKLDPTLSGVRDASDRFQSSLDNTVDPAFSQGEATFQELSATNEVLRPEALDTLQTIRSATEDLQNRVATLTDKIQTLVEKDMRETLVQVQESTDDVSAAAKNVDANSDLVASDIGNTLVELRKAADQVQKLAIETREVVRIVRREADELPGTTARVNDTVNETQDLVGEIRSHWLLRRYSKQNTPSDQISPSSVRGGSGF</sequence>
<dbReference type="InterPro" id="IPR003399">
    <property type="entry name" value="Mce/MlaD"/>
</dbReference>
<dbReference type="OrthoDB" id="266214at2"/>
<keyword evidence="2" id="KW-0472">Membrane</keyword>
<evidence type="ECO:0000256" key="2">
    <source>
        <dbReference type="SAM" id="Phobius"/>
    </source>
</evidence>
<organism evidence="4 5">
    <name type="scientific">Rubripirellula amarantea</name>
    <dbReference type="NCBI Taxonomy" id="2527999"/>
    <lineage>
        <taxon>Bacteria</taxon>
        <taxon>Pseudomonadati</taxon>
        <taxon>Planctomycetota</taxon>
        <taxon>Planctomycetia</taxon>
        <taxon>Pirellulales</taxon>
        <taxon>Pirellulaceae</taxon>
        <taxon>Rubripirellula</taxon>
    </lineage>
</organism>
<gene>
    <name evidence="4" type="ORF">Pla22_31600</name>
</gene>
<dbReference type="AlphaFoldDB" id="A0A5C5WIL7"/>
<dbReference type="EMBL" id="SJPI01000002">
    <property type="protein sequence ID" value="TWT50417.1"/>
    <property type="molecule type" value="Genomic_DNA"/>
</dbReference>
<dbReference type="InterPro" id="IPR052336">
    <property type="entry name" value="MlaD_Phospholipid_Transporter"/>
</dbReference>
<proteinExistence type="predicted"/>
<keyword evidence="2" id="KW-1133">Transmembrane helix</keyword>